<comment type="similarity">
    <text evidence="2 9">Belongs to the RecN family.</text>
</comment>
<evidence type="ECO:0000256" key="6">
    <source>
        <dbReference type="ARBA" id="ARBA00022840"/>
    </source>
</evidence>
<evidence type="ECO:0000256" key="8">
    <source>
        <dbReference type="ARBA" id="ARBA00033408"/>
    </source>
</evidence>
<feature type="domain" description="RecF/RecN/SMC N-terminal" evidence="10">
    <location>
        <begin position="5"/>
        <end position="508"/>
    </location>
</feature>
<sequence length="553" mass="60689">MLQYLKIANLALLESASIDFESGFTVVTGETGAGKSVLLGALSLLSGARTDKSVIRSGTEQCDVEAALWFEDSRAIDDMLRGMDLPACEEGMLVLKRSLHISKPSRISINGSFATLTNLQELGETWIDFHGPGEPQRLLKSECQLELIDLFGGLEKEAEEYGKRYRVWRAILGEIEELQGASQLAPDQIDFIKAQLQVIDSLELSHESIEQLEQDFNRVSGAQELLELTAELSNGLSGDEGALNLISQLSRAAEQAAELDPSLSDLAERLNSLIIETQELGAEYEQLGSSLEFEPEFAQEVTQKMNDWQDLRRKYGRDVEAVLSAREEMAKRLESQGDIQGSLQRLHAEADKVEGELKALASRLTQKRLTAGKSLAKKAEKMLLELGFKKGRFGIQMLDQTSLKSHGDSLPDLLFSPNVGEPMKSLSDVASSGELARVMLALKTILADVDSVPVLVFDEVDANVGGEIGRIVGQKLKGIGDNHQVICITHLPQVAALGKQHFLVEKDQSGNRAAVKIRRMDTESESRVEELARMLGDRQAKSALSHARELLAL</sequence>
<dbReference type="InterPro" id="IPR004604">
    <property type="entry name" value="DNA_recomb/repair_RecN"/>
</dbReference>
<evidence type="ECO:0000313" key="11">
    <source>
        <dbReference type="EMBL" id="MBD5779230.1"/>
    </source>
</evidence>
<dbReference type="Pfam" id="PF02463">
    <property type="entry name" value="SMC_N"/>
    <property type="match status" value="1"/>
</dbReference>
<dbReference type="GO" id="GO:0006310">
    <property type="term" value="P:DNA recombination"/>
    <property type="evidence" value="ECO:0007669"/>
    <property type="project" value="InterPro"/>
</dbReference>
<name>A0A927F767_9BACT</name>
<comment type="caution">
    <text evidence="11">The sequence shown here is derived from an EMBL/GenBank/DDBJ whole genome shotgun (WGS) entry which is preliminary data.</text>
</comment>
<evidence type="ECO:0000256" key="4">
    <source>
        <dbReference type="ARBA" id="ARBA00022741"/>
    </source>
</evidence>
<dbReference type="Gene3D" id="3.40.50.300">
    <property type="entry name" value="P-loop containing nucleotide triphosphate hydrolases"/>
    <property type="match status" value="2"/>
</dbReference>
<dbReference type="PIRSF" id="PIRSF003128">
    <property type="entry name" value="RecN"/>
    <property type="match status" value="1"/>
</dbReference>
<keyword evidence="7 9" id="KW-0234">DNA repair</keyword>
<reference evidence="11" key="1">
    <citation type="submission" date="2020-09" db="EMBL/GenBank/DDBJ databases">
        <title>Pelagicoccus enzymogenes sp. nov. with an EPS production, isolated from marine sediment.</title>
        <authorList>
            <person name="Feng X."/>
        </authorList>
    </citation>
    <scope>NUCLEOTIDE SEQUENCE</scope>
    <source>
        <strain evidence="11">NFK12</strain>
    </source>
</reference>
<organism evidence="11 12">
    <name type="scientific">Pelagicoccus enzymogenes</name>
    <dbReference type="NCBI Taxonomy" id="2773457"/>
    <lineage>
        <taxon>Bacteria</taxon>
        <taxon>Pseudomonadati</taxon>
        <taxon>Verrucomicrobiota</taxon>
        <taxon>Opitutia</taxon>
        <taxon>Puniceicoccales</taxon>
        <taxon>Pelagicoccaceae</taxon>
        <taxon>Pelagicoccus</taxon>
    </lineage>
</organism>
<keyword evidence="12" id="KW-1185">Reference proteome</keyword>
<protein>
    <recommendedName>
        <fullName evidence="3 9">DNA repair protein RecN</fullName>
    </recommendedName>
    <alternativeName>
        <fullName evidence="8 9">Recombination protein N</fullName>
    </alternativeName>
</protein>
<dbReference type="CDD" id="cd03241">
    <property type="entry name" value="ABC_RecN"/>
    <property type="match status" value="1"/>
</dbReference>
<evidence type="ECO:0000259" key="10">
    <source>
        <dbReference type="Pfam" id="PF02463"/>
    </source>
</evidence>
<keyword evidence="4" id="KW-0547">Nucleotide-binding</keyword>
<proteinExistence type="inferred from homology"/>
<evidence type="ECO:0000256" key="3">
    <source>
        <dbReference type="ARBA" id="ARBA00021315"/>
    </source>
</evidence>
<evidence type="ECO:0000256" key="5">
    <source>
        <dbReference type="ARBA" id="ARBA00022763"/>
    </source>
</evidence>
<dbReference type="NCBIfam" id="TIGR00634">
    <property type="entry name" value="recN"/>
    <property type="match status" value="1"/>
</dbReference>
<evidence type="ECO:0000313" key="12">
    <source>
        <dbReference type="Proteomes" id="UP000622317"/>
    </source>
</evidence>
<dbReference type="GO" id="GO:0043590">
    <property type="term" value="C:bacterial nucleoid"/>
    <property type="evidence" value="ECO:0007669"/>
    <property type="project" value="TreeGrafter"/>
</dbReference>
<dbReference type="InterPro" id="IPR027417">
    <property type="entry name" value="P-loop_NTPase"/>
</dbReference>
<evidence type="ECO:0000256" key="9">
    <source>
        <dbReference type="PIRNR" id="PIRNR003128"/>
    </source>
</evidence>
<dbReference type="EMBL" id="JACYFG010000007">
    <property type="protein sequence ID" value="MBD5779230.1"/>
    <property type="molecule type" value="Genomic_DNA"/>
</dbReference>
<dbReference type="Proteomes" id="UP000622317">
    <property type="component" value="Unassembled WGS sequence"/>
</dbReference>
<dbReference type="AlphaFoldDB" id="A0A927F767"/>
<dbReference type="GO" id="GO:0005524">
    <property type="term" value="F:ATP binding"/>
    <property type="evidence" value="ECO:0007669"/>
    <property type="project" value="UniProtKB-KW"/>
</dbReference>
<dbReference type="PANTHER" id="PTHR11059:SF0">
    <property type="entry name" value="DNA REPAIR PROTEIN RECN"/>
    <property type="match status" value="1"/>
</dbReference>
<evidence type="ECO:0000256" key="2">
    <source>
        <dbReference type="ARBA" id="ARBA00009441"/>
    </source>
</evidence>
<comment type="function">
    <text evidence="1 9">May be involved in recombinational repair of damaged DNA.</text>
</comment>
<dbReference type="InterPro" id="IPR003395">
    <property type="entry name" value="RecF/RecN/SMC_N"/>
</dbReference>
<keyword evidence="6" id="KW-0067">ATP-binding</keyword>
<dbReference type="RefSeq" id="WP_191616364.1">
    <property type="nucleotide sequence ID" value="NZ_JACYFG010000007.1"/>
</dbReference>
<gene>
    <name evidence="11" type="primary">recN</name>
    <name evidence="11" type="ORF">IEN85_06975</name>
</gene>
<dbReference type="PANTHER" id="PTHR11059">
    <property type="entry name" value="DNA REPAIR PROTEIN RECN"/>
    <property type="match status" value="1"/>
</dbReference>
<dbReference type="GO" id="GO:0009432">
    <property type="term" value="P:SOS response"/>
    <property type="evidence" value="ECO:0007669"/>
    <property type="project" value="TreeGrafter"/>
</dbReference>
<accession>A0A927F767</accession>
<keyword evidence="5 9" id="KW-0227">DNA damage</keyword>
<evidence type="ECO:0000256" key="7">
    <source>
        <dbReference type="ARBA" id="ARBA00023204"/>
    </source>
</evidence>
<evidence type="ECO:0000256" key="1">
    <source>
        <dbReference type="ARBA" id="ARBA00003618"/>
    </source>
</evidence>
<dbReference type="SUPFAM" id="SSF52540">
    <property type="entry name" value="P-loop containing nucleoside triphosphate hydrolases"/>
    <property type="match status" value="1"/>
</dbReference>
<dbReference type="GO" id="GO:0006281">
    <property type="term" value="P:DNA repair"/>
    <property type="evidence" value="ECO:0007669"/>
    <property type="project" value="UniProtKB-KW"/>
</dbReference>